<reference evidence="2 3" key="2">
    <citation type="journal article" date="2011" name="J. Bacteriol.">
        <title>Genomes of three methylotrophs from a single niche uncover genetic and metabolic divergence of Methylophilaceae.</title>
        <authorList>
            <person name="Lapidus A."/>
            <person name="Clum A."/>
            <person name="Labutti K."/>
            <person name="Kaluzhnaya M.G."/>
            <person name="Lim S."/>
            <person name="Beck D.A."/>
            <person name="Glavina Del Rio T."/>
            <person name="Nolan M."/>
            <person name="Mavromatis K."/>
            <person name="Huntemann M."/>
            <person name="Lucas S."/>
            <person name="Lidstrom M.E."/>
            <person name="Ivanova N."/>
            <person name="Chistoserdova L."/>
        </authorList>
    </citation>
    <scope>NUCLEOTIDE SEQUENCE [LARGE SCALE GENOMIC DNA]</scope>
    <source>
        <strain evidence="2 3">301</strain>
    </source>
</reference>
<organism evidence="2 3">
    <name type="scientific">Methylotenera versatilis (strain 301)</name>
    <dbReference type="NCBI Taxonomy" id="666681"/>
    <lineage>
        <taxon>Bacteria</taxon>
        <taxon>Pseudomonadati</taxon>
        <taxon>Pseudomonadota</taxon>
        <taxon>Betaproteobacteria</taxon>
        <taxon>Nitrosomonadales</taxon>
        <taxon>Methylophilaceae</taxon>
        <taxon>Methylotenera</taxon>
    </lineage>
</organism>
<dbReference type="RefSeq" id="WP_013149051.1">
    <property type="nucleotide sequence ID" value="NC_014207.1"/>
</dbReference>
<evidence type="ECO:0000313" key="2">
    <source>
        <dbReference type="EMBL" id="ADI30743.1"/>
    </source>
</evidence>
<evidence type="ECO:0000313" key="3">
    <source>
        <dbReference type="Proteomes" id="UP000000383"/>
    </source>
</evidence>
<dbReference type="HOGENOM" id="CLU_756306_0_0_4"/>
<dbReference type="SMART" id="SM01204">
    <property type="entry name" value="FIST_C"/>
    <property type="match status" value="1"/>
</dbReference>
<dbReference type="AlphaFoldDB" id="D7DM49"/>
<gene>
    <name evidence="2" type="ordered locus">M301_2380</name>
</gene>
<dbReference type="KEGG" id="meh:M301_2380"/>
<name>D7DM49_METV0</name>
<dbReference type="Pfam" id="PF10442">
    <property type="entry name" value="FIST_C"/>
    <property type="match status" value="1"/>
</dbReference>
<keyword evidence="3" id="KW-1185">Reference proteome</keyword>
<reference evidence="3" key="1">
    <citation type="submission" date="2010-05" db="EMBL/GenBank/DDBJ databases">
        <title>Complete sequence of Methylotenera sp. 301.</title>
        <authorList>
            <person name="Lucas S."/>
            <person name="Copeland A."/>
            <person name="Lapidus A."/>
            <person name="Cheng J.-F."/>
            <person name="Bruce D."/>
            <person name="Goodwin L."/>
            <person name="Pitluck S."/>
            <person name="Clum A."/>
            <person name="Land M."/>
            <person name="Hauser L."/>
            <person name="Kyrpides N."/>
            <person name="Ivanova N."/>
            <person name="Chistoservova L."/>
            <person name="Kalyuzhnaya M."/>
            <person name="Woyke T."/>
        </authorList>
    </citation>
    <scope>NUCLEOTIDE SEQUENCE [LARGE SCALE GENOMIC DNA]</scope>
    <source>
        <strain evidence="3">301</strain>
    </source>
</reference>
<proteinExistence type="predicted"/>
<dbReference type="EMBL" id="CP002056">
    <property type="protein sequence ID" value="ADI30743.1"/>
    <property type="molecule type" value="Genomic_DNA"/>
</dbReference>
<sequence length="362" mass="38486">MKIATSLVLGKKASPTLVAEAVAIAMLKADITVASSVLLLLTSEFADDPQPAITAAAKAANCTQVFGCSATGIFTEEDWVLDSPAAAVMVFGGDVSIQTAKHHQPDQVLLTISAPNAINSTWLNDGNARYGGVSGDAVGQGPFSVWQNAKGGNTGKVDAYIAGVKLATKASHGFKMLTKPKQIQQTNDFDIALLNNKSPLAALQKAWKIYSKSDAPVPLHLMMAVYADSAEAINHGEFNQTNLISIDEGTGRITLAQPLYVGQFLSWGLRDQMFAEADLLLTTQQLKQELGTNPDFGLLFSCLGRGPFYDGIDHDLKIIAQQLPNMPLIGFYGNGEIANIAGKNQLLPYSAVLSLFAEISTT</sequence>
<feature type="domain" description="FIST C-domain" evidence="1">
    <location>
        <begin position="199"/>
        <end position="340"/>
    </location>
</feature>
<dbReference type="InterPro" id="IPR019494">
    <property type="entry name" value="FIST_C"/>
</dbReference>
<protein>
    <submittedName>
        <fullName evidence="2">FIST C domain protein</fullName>
    </submittedName>
</protein>
<accession>D7DM49</accession>
<evidence type="ECO:0000259" key="1">
    <source>
        <dbReference type="SMART" id="SM01204"/>
    </source>
</evidence>
<dbReference type="OrthoDB" id="9770435at2"/>
<dbReference type="eggNOG" id="COG4398">
    <property type="taxonomic scope" value="Bacteria"/>
</dbReference>
<dbReference type="STRING" id="666681.M301_2380"/>
<dbReference type="Proteomes" id="UP000000383">
    <property type="component" value="Chromosome"/>
</dbReference>